<keyword evidence="3" id="KW-1185">Reference proteome</keyword>
<proteinExistence type="predicted"/>
<dbReference type="EMBL" id="CAUYUJ010020462">
    <property type="protein sequence ID" value="CAK0898365.1"/>
    <property type="molecule type" value="Genomic_DNA"/>
</dbReference>
<dbReference type="Proteomes" id="UP001189429">
    <property type="component" value="Unassembled WGS sequence"/>
</dbReference>
<sequence length="258" mass="28232">MNWLSAWTANCQVDSKAGGRTARRSAHDETDATGRAGTTQGTGRTDRVCAGRAPMSGQHAAVRKRALALRAENVATPGERARNPGTKRAVGMTDEHGRHKDILVLYPWGPTAPVLRPGRAGQRPGGRPTARRPFPADRAALGPSGGRAARRRVHRSSARGGAQRPPPPNSRAQALARARAWALASAQAQHRTSRPPPWVARSFWDLRGAPSCGIPQQPFKRRRDIPRSTAHEEADHSRRQRETRPRLADQQKQTARFL</sequence>
<name>A0ABN9XGZ2_9DINO</name>
<feature type="compositionally biased region" description="Low complexity" evidence="1">
    <location>
        <begin position="116"/>
        <end position="133"/>
    </location>
</feature>
<gene>
    <name evidence="2" type="ORF">PCOR1329_LOCUS76241</name>
</gene>
<feature type="region of interest" description="Disordered" evidence="1">
    <location>
        <begin position="209"/>
        <end position="258"/>
    </location>
</feature>
<feature type="compositionally biased region" description="Basic residues" evidence="1">
    <location>
        <begin position="148"/>
        <end position="157"/>
    </location>
</feature>
<feature type="region of interest" description="Disordered" evidence="1">
    <location>
        <begin position="15"/>
        <end position="92"/>
    </location>
</feature>
<feature type="compositionally biased region" description="Low complexity" evidence="1">
    <location>
        <begin position="33"/>
        <end position="43"/>
    </location>
</feature>
<accession>A0ABN9XGZ2</accession>
<reference evidence="2" key="1">
    <citation type="submission" date="2023-10" db="EMBL/GenBank/DDBJ databases">
        <authorList>
            <person name="Chen Y."/>
            <person name="Shah S."/>
            <person name="Dougan E. K."/>
            <person name="Thang M."/>
            <person name="Chan C."/>
        </authorList>
    </citation>
    <scope>NUCLEOTIDE SEQUENCE [LARGE SCALE GENOMIC DNA]</scope>
</reference>
<feature type="region of interest" description="Disordered" evidence="1">
    <location>
        <begin position="113"/>
        <end position="173"/>
    </location>
</feature>
<protein>
    <submittedName>
        <fullName evidence="2">Uncharacterized protein</fullName>
    </submittedName>
</protein>
<feature type="compositionally biased region" description="Basic and acidic residues" evidence="1">
    <location>
        <begin position="225"/>
        <end position="249"/>
    </location>
</feature>
<evidence type="ECO:0000313" key="2">
    <source>
        <dbReference type="EMBL" id="CAK0898365.1"/>
    </source>
</evidence>
<organism evidence="2 3">
    <name type="scientific">Prorocentrum cordatum</name>
    <dbReference type="NCBI Taxonomy" id="2364126"/>
    <lineage>
        <taxon>Eukaryota</taxon>
        <taxon>Sar</taxon>
        <taxon>Alveolata</taxon>
        <taxon>Dinophyceae</taxon>
        <taxon>Prorocentrales</taxon>
        <taxon>Prorocentraceae</taxon>
        <taxon>Prorocentrum</taxon>
    </lineage>
</organism>
<comment type="caution">
    <text evidence="2">The sequence shown here is derived from an EMBL/GenBank/DDBJ whole genome shotgun (WGS) entry which is preliminary data.</text>
</comment>
<evidence type="ECO:0000256" key="1">
    <source>
        <dbReference type="SAM" id="MobiDB-lite"/>
    </source>
</evidence>
<feature type="non-terminal residue" evidence="2">
    <location>
        <position position="258"/>
    </location>
</feature>
<evidence type="ECO:0000313" key="3">
    <source>
        <dbReference type="Proteomes" id="UP001189429"/>
    </source>
</evidence>